<feature type="repeat" description="WD" evidence="4">
    <location>
        <begin position="126"/>
        <end position="167"/>
    </location>
</feature>
<dbReference type="InterPro" id="IPR015943">
    <property type="entry name" value="WD40/YVTN_repeat-like_dom_sf"/>
</dbReference>
<dbReference type="SUPFAM" id="SSF50978">
    <property type="entry name" value="WD40 repeat-like"/>
    <property type="match status" value="1"/>
</dbReference>
<dbReference type="Pfam" id="PF00400">
    <property type="entry name" value="WD40"/>
    <property type="match status" value="4"/>
</dbReference>
<evidence type="ECO:0008006" key="8">
    <source>
        <dbReference type="Google" id="ProtNLM"/>
    </source>
</evidence>
<dbReference type="InterPro" id="IPR036322">
    <property type="entry name" value="WD40_repeat_dom_sf"/>
</dbReference>
<dbReference type="InterPro" id="IPR001680">
    <property type="entry name" value="WD40_rpt"/>
</dbReference>
<sequence>MTQEQYEFRIIFGTYERLLYGLDVHPAAASGDAQSVFTVTPVFIYPAHISCIKAVATSSRFLATGSTDEHVKLYDLRLRKEVGTLMHHSGSITCLRFFKKSHLITASEDGTIAIVRTQDWEVLKTLAGHKRAINWVDVHPSGKVLLSVGGDGTLKCWDLARGTCTYSMRLPKVAERVCWSPSGQLYAVLMNNLVQIHAVSDGEVVGNLEGIGRINAIAFCSMEGVDEEHQSREVLVTGGEDRSIGVWAQDGERILRWNTQHGNRIKDLDVYVKEGKPTIVVSCSSDGGIKVWDLTDVAHQLKTSHSTESAVPADGKPVKVVLPQATPQADYNAKCRLTCIAVTGPCDTSSKGKRGDIAHGADEANEDEVAADRSEFESDYEDPAGKATISVSFEEEGETTVEEKPSTPAPTIAKKKRKATADGNQSAGKRQAGSGPIIKKGKGKQAALNKFRKRSVNNSSK</sequence>
<evidence type="ECO:0000256" key="1">
    <source>
        <dbReference type="ARBA" id="ARBA00022517"/>
    </source>
</evidence>
<feature type="compositionally biased region" description="Basic and acidic residues" evidence="5">
    <location>
        <begin position="353"/>
        <end position="362"/>
    </location>
</feature>
<gene>
    <name evidence="6" type="ORF">SPPG_04778</name>
</gene>
<dbReference type="PANTHER" id="PTHR44675:SF1">
    <property type="entry name" value="P21-ACTIVATED PROTEIN KINASE-INTERACTING PROTEIN 1"/>
    <property type="match status" value="1"/>
</dbReference>
<proteinExistence type="predicted"/>
<keyword evidence="3" id="KW-0677">Repeat</keyword>
<dbReference type="GO" id="GO:0042254">
    <property type="term" value="P:ribosome biogenesis"/>
    <property type="evidence" value="ECO:0007669"/>
    <property type="project" value="UniProtKB-KW"/>
</dbReference>
<dbReference type="OrthoDB" id="308449at2759"/>
<keyword evidence="7" id="KW-1185">Reference proteome</keyword>
<dbReference type="PROSITE" id="PS00678">
    <property type="entry name" value="WD_REPEATS_1"/>
    <property type="match status" value="1"/>
</dbReference>
<evidence type="ECO:0000256" key="4">
    <source>
        <dbReference type="PROSITE-ProRule" id="PRU00221"/>
    </source>
</evidence>
<dbReference type="InterPro" id="IPR019775">
    <property type="entry name" value="WD40_repeat_CS"/>
</dbReference>
<protein>
    <recommendedName>
        <fullName evidence="8">Anaphase-promoting complex subunit 4 WD40 domain-containing protein</fullName>
    </recommendedName>
</protein>
<dbReference type="VEuPathDB" id="FungiDB:SPPG_04778"/>
<evidence type="ECO:0000313" key="6">
    <source>
        <dbReference type="EMBL" id="KND00460.1"/>
    </source>
</evidence>
<dbReference type="Gene3D" id="2.130.10.10">
    <property type="entry name" value="YVTN repeat-like/Quinoprotein amine dehydrogenase"/>
    <property type="match status" value="2"/>
</dbReference>
<evidence type="ECO:0000313" key="7">
    <source>
        <dbReference type="Proteomes" id="UP000053201"/>
    </source>
</evidence>
<dbReference type="FunCoup" id="A0A0L0HHX1">
    <property type="interactions" value="405"/>
</dbReference>
<accession>A0A0L0HHX1</accession>
<keyword evidence="1" id="KW-0690">Ribosome biogenesis</keyword>
<dbReference type="GeneID" id="27688208"/>
<dbReference type="PANTHER" id="PTHR44675">
    <property type="entry name" value="PAK1 INTERACTING PROTEIN 1"/>
    <property type="match status" value="1"/>
</dbReference>
<dbReference type="OMA" id="IIIWRTK"/>
<dbReference type="PROSITE" id="PS50294">
    <property type="entry name" value="WD_REPEATS_REGION"/>
    <property type="match status" value="1"/>
</dbReference>
<dbReference type="EMBL" id="KQ257456">
    <property type="protein sequence ID" value="KND00460.1"/>
    <property type="molecule type" value="Genomic_DNA"/>
</dbReference>
<feature type="region of interest" description="Disordered" evidence="5">
    <location>
        <begin position="348"/>
        <end position="461"/>
    </location>
</feature>
<dbReference type="AlphaFoldDB" id="A0A0L0HHX1"/>
<reference evidence="6 7" key="1">
    <citation type="submission" date="2009-08" db="EMBL/GenBank/DDBJ databases">
        <title>The Genome Sequence of Spizellomyces punctatus strain DAOM BR117.</title>
        <authorList>
            <consortium name="The Broad Institute Genome Sequencing Platform"/>
            <person name="Russ C."/>
            <person name="Cuomo C."/>
            <person name="Shea T."/>
            <person name="Young S.K."/>
            <person name="Zeng Q."/>
            <person name="Koehrsen M."/>
            <person name="Haas B."/>
            <person name="Borodovsky M."/>
            <person name="Guigo R."/>
            <person name="Alvarado L."/>
            <person name="Berlin A."/>
            <person name="Bochicchio J."/>
            <person name="Borenstein D."/>
            <person name="Chapman S."/>
            <person name="Chen Z."/>
            <person name="Engels R."/>
            <person name="Freedman E."/>
            <person name="Gellesch M."/>
            <person name="Goldberg J."/>
            <person name="Griggs A."/>
            <person name="Gujja S."/>
            <person name="Heiman D."/>
            <person name="Hepburn T."/>
            <person name="Howarth C."/>
            <person name="Jen D."/>
            <person name="Larson L."/>
            <person name="Lewis B."/>
            <person name="Mehta T."/>
            <person name="Park D."/>
            <person name="Pearson M."/>
            <person name="Roberts A."/>
            <person name="Saif S."/>
            <person name="Shenoy N."/>
            <person name="Sisk P."/>
            <person name="Stolte C."/>
            <person name="Sykes S."/>
            <person name="Thomson T."/>
            <person name="Walk T."/>
            <person name="White J."/>
            <person name="Yandava C."/>
            <person name="Burger G."/>
            <person name="Gray M.W."/>
            <person name="Holland P.W.H."/>
            <person name="King N."/>
            <person name="Lang F.B.F."/>
            <person name="Roger A.J."/>
            <person name="Ruiz-Trillo I."/>
            <person name="Lander E."/>
            <person name="Nusbaum C."/>
        </authorList>
    </citation>
    <scope>NUCLEOTIDE SEQUENCE [LARGE SCALE GENOMIC DNA]</scope>
    <source>
        <strain evidence="6 7">DAOM BR117</strain>
    </source>
</reference>
<organism evidence="6 7">
    <name type="scientific">Spizellomyces punctatus (strain DAOM BR117)</name>
    <dbReference type="NCBI Taxonomy" id="645134"/>
    <lineage>
        <taxon>Eukaryota</taxon>
        <taxon>Fungi</taxon>
        <taxon>Fungi incertae sedis</taxon>
        <taxon>Chytridiomycota</taxon>
        <taxon>Chytridiomycota incertae sedis</taxon>
        <taxon>Chytridiomycetes</taxon>
        <taxon>Spizellomycetales</taxon>
        <taxon>Spizellomycetaceae</taxon>
        <taxon>Spizellomyces</taxon>
    </lineage>
</organism>
<evidence type="ECO:0000256" key="3">
    <source>
        <dbReference type="ARBA" id="ARBA00022737"/>
    </source>
</evidence>
<evidence type="ECO:0000256" key="5">
    <source>
        <dbReference type="SAM" id="MobiDB-lite"/>
    </source>
</evidence>
<keyword evidence="2 4" id="KW-0853">WD repeat</keyword>
<dbReference type="PRINTS" id="PR00320">
    <property type="entry name" value="GPROTEINBRPT"/>
</dbReference>
<dbReference type="SMART" id="SM00320">
    <property type="entry name" value="WD40"/>
    <property type="match status" value="5"/>
</dbReference>
<dbReference type="Proteomes" id="UP000053201">
    <property type="component" value="Unassembled WGS sequence"/>
</dbReference>
<dbReference type="RefSeq" id="XP_016608499.1">
    <property type="nucleotide sequence ID" value="XM_016753010.1"/>
</dbReference>
<dbReference type="InParanoid" id="A0A0L0HHX1"/>
<evidence type="ECO:0000256" key="2">
    <source>
        <dbReference type="ARBA" id="ARBA00022574"/>
    </source>
</evidence>
<name>A0A0L0HHX1_SPIPD</name>
<dbReference type="STRING" id="645134.A0A0L0HHX1"/>
<dbReference type="PROSITE" id="PS50082">
    <property type="entry name" value="WD_REPEATS_2"/>
    <property type="match status" value="1"/>
</dbReference>
<dbReference type="eggNOG" id="KOG0294">
    <property type="taxonomic scope" value="Eukaryota"/>
</dbReference>
<dbReference type="InterPro" id="IPR051959">
    <property type="entry name" value="PAK1-Kinase_Regulator"/>
</dbReference>
<dbReference type="InterPro" id="IPR020472">
    <property type="entry name" value="WD40_PAC1"/>
</dbReference>